<name>A0A5E8H9J2_9LEPT</name>
<evidence type="ECO:0000313" key="3">
    <source>
        <dbReference type="Proteomes" id="UP000013996"/>
    </source>
</evidence>
<keyword evidence="1" id="KW-1133">Transmembrane helix</keyword>
<keyword evidence="1" id="KW-0472">Membrane</keyword>
<gene>
    <name evidence="2" type="ORF">LEP1GSC202_0331</name>
</gene>
<reference evidence="2 3" key="1">
    <citation type="submission" date="2013-04" db="EMBL/GenBank/DDBJ databases">
        <authorList>
            <person name="Harkins D.M."/>
            <person name="Durkin A.S."/>
            <person name="Brinkac L.M."/>
            <person name="Haft D.H."/>
            <person name="Selengut J.D."/>
            <person name="Sanka R."/>
            <person name="DePew J."/>
            <person name="Purushe J."/>
            <person name="Hartskeerl R.A."/>
            <person name="Ahmed A."/>
            <person name="van der Linden H."/>
            <person name="Goris M.G.A."/>
            <person name="Vinetz J.M."/>
            <person name="Sutton G.G."/>
            <person name="Nierman W.C."/>
            <person name="Fouts D.E."/>
        </authorList>
    </citation>
    <scope>NUCLEOTIDE SEQUENCE [LARGE SCALE GENOMIC DNA]</scope>
    <source>
        <strain evidence="2 3">Sao Paulo</strain>
    </source>
</reference>
<sequence length="242" mass="28139">MNFNFLNISIWTWLIAISGIALVIFTFINEKVNNDEKLKEKDELINELKNIITGGDSYFFFQPQIVSGSNRILLLYKFSGKYSIYDSSIQIHEYDLIQLNNLKYNYQKVNTLTVNHSTLNPLIEMNYLLEVQIPNHSSPNSQFGKKYFMTIASRNGLIEEDIIIRKEGNNQPTIAYKVISHLPKFSESYPNYDHSTIKARNRHIDPAFPVHELDHTRGDSSWTAKFEFFTGSDLKINESEER</sequence>
<comment type="caution">
    <text evidence="2">The sequence shown here is derived from an EMBL/GenBank/DDBJ whole genome shotgun (WGS) entry which is preliminary data.</text>
</comment>
<keyword evidence="1" id="KW-0812">Transmembrane</keyword>
<dbReference type="AlphaFoldDB" id="A0A5E8H9J2"/>
<feature type="transmembrane region" description="Helical" evidence="1">
    <location>
        <begin position="6"/>
        <end position="28"/>
    </location>
</feature>
<proteinExistence type="predicted"/>
<dbReference type="Proteomes" id="UP000013996">
    <property type="component" value="Unassembled WGS sequence"/>
</dbReference>
<evidence type="ECO:0000313" key="2">
    <source>
        <dbReference type="EMBL" id="EOQ87407.1"/>
    </source>
</evidence>
<protein>
    <submittedName>
        <fullName evidence="2">Uncharacterized protein</fullName>
    </submittedName>
</protein>
<accession>A0A5E8H9J2</accession>
<organism evidence="2 3">
    <name type="scientific">Leptospira yanagawae serovar Saopaulo str. Sao Paulo = ATCC 700523</name>
    <dbReference type="NCBI Taxonomy" id="1249483"/>
    <lineage>
        <taxon>Bacteria</taxon>
        <taxon>Pseudomonadati</taxon>
        <taxon>Spirochaetota</taxon>
        <taxon>Spirochaetia</taxon>
        <taxon>Leptospirales</taxon>
        <taxon>Leptospiraceae</taxon>
        <taxon>Leptospira</taxon>
    </lineage>
</organism>
<dbReference type="EMBL" id="AOGX02000036">
    <property type="protein sequence ID" value="EOQ87407.1"/>
    <property type="molecule type" value="Genomic_DNA"/>
</dbReference>
<evidence type="ECO:0000256" key="1">
    <source>
        <dbReference type="SAM" id="Phobius"/>
    </source>
</evidence>